<keyword evidence="1" id="KW-0812">Transmembrane</keyword>
<evidence type="ECO:0000256" key="1">
    <source>
        <dbReference type="SAM" id="Phobius"/>
    </source>
</evidence>
<dbReference type="WBParaSite" id="HPLM_0002108401-mRNA-1">
    <property type="protein sequence ID" value="HPLM_0002108401-mRNA-1"/>
    <property type="gene ID" value="HPLM_0002108401"/>
</dbReference>
<protein>
    <submittedName>
        <fullName evidence="4">Glycoprotein</fullName>
    </submittedName>
</protein>
<dbReference type="EMBL" id="UZAF01022920">
    <property type="protein sequence ID" value="VDO87737.1"/>
    <property type="molecule type" value="Genomic_DNA"/>
</dbReference>
<accession>A0A0N4X9N9</accession>
<feature type="transmembrane region" description="Helical" evidence="1">
    <location>
        <begin position="20"/>
        <end position="38"/>
    </location>
</feature>
<dbReference type="OMA" id="KHECWGE"/>
<sequence length="172" mass="18681">MAQDGESRLPETNTVKMLSVLKALAQCHVILGLIRLILSTLADCIIIRAFVPAIIIVSGFIVHFYQHECWGECDWHSLATSLPRNSHCQIMCGDHVDDNMRISMTHAGLISAAILELLLALVKTIISSRTIRCTVRGPSVEMVPLNGGTTSMSCGPFDNATIKTEVTTSCVS</sequence>
<organism evidence="4">
    <name type="scientific">Haemonchus placei</name>
    <name type="common">Barber's pole worm</name>
    <dbReference type="NCBI Taxonomy" id="6290"/>
    <lineage>
        <taxon>Eukaryota</taxon>
        <taxon>Metazoa</taxon>
        <taxon>Ecdysozoa</taxon>
        <taxon>Nematoda</taxon>
        <taxon>Chromadorea</taxon>
        <taxon>Rhabditida</taxon>
        <taxon>Rhabditina</taxon>
        <taxon>Rhabditomorpha</taxon>
        <taxon>Strongyloidea</taxon>
        <taxon>Trichostrongylidae</taxon>
        <taxon>Haemonchus</taxon>
    </lineage>
</organism>
<feature type="transmembrane region" description="Helical" evidence="1">
    <location>
        <begin position="104"/>
        <end position="122"/>
    </location>
</feature>
<keyword evidence="3" id="KW-1185">Reference proteome</keyword>
<proteinExistence type="predicted"/>
<evidence type="ECO:0000313" key="2">
    <source>
        <dbReference type="EMBL" id="VDO87737.1"/>
    </source>
</evidence>
<name>A0A0N4X9N9_HAEPC</name>
<dbReference type="AlphaFoldDB" id="A0A0N4X9N9"/>
<keyword evidence="1" id="KW-0472">Membrane</keyword>
<feature type="transmembrane region" description="Helical" evidence="1">
    <location>
        <begin position="45"/>
        <end position="65"/>
    </location>
</feature>
<evidence type="ECO:0000313" key="4">
    <source>
        <dbReference type="WBParaSite" id="HPLM_0002108401-mRNA-1"/>
    </source>
</evidence>
<reference evidence="2 3" key="2">
    <citation type="submission" date="2018-11" db="EMBL/GenBank/DDBJ databases">
        <authorList>
            <consortium name="Pathogen Informatics"/>
        </authorList>
    </citation>
    <scope>NUCLEOTIDE SEQUENCE [LARGE SCALE GENOMIC DNA]</scope>
    <source>
        <strain evidence="2 3">MHpl1</strain>
    </source>
</reference>
<dbReference type="OrthoDB" id="5862616at2759"/>
<gene>
    <name evidence="2" type="ORF">HPLM_LOCUS21073</name>
</gene>
<dbReference type="Proteomes" id="UP000268014">
    <property type="component" value="Unassembled WGS sequence"/>
</dbReference>
<reference evidence="4" key="1">
    <citation type="submission" date="2017-02" db="UniProtKB">
        <authorList>
            <consortium name="WormBaseParasite"/>
        </authorList>
    </citation>
    <scope>IDENTIFICATION</scope>
</reference>
<keyword evidence="1" id="KW-1133">Transmembrane helix</keyword>
<evidence type="ECO:0000313" key="3">
    <source>
        <dbReference type="Proteomes" id="UP000268014"/>
    </source>
</evidence>